<evidence type="ECO:0000313" key="1">
    <source>
        <dbReference type="EMBL" id="APX13291.1"/>
    </source>
</evidence>
<proteinExistence type="predicted"/>
<reference evidence="1 2" key="1">
    <citation type="submission" date="2017-01" db="EMBL/GenBank/DDBJ databases">
        <title>Complete genome of Tateyamaria omphalii DOK1-4 isolated from seawater in Dokdo.</title>
        <authorList>
            <person name="Kim J.H."/>
            <person name="Chi W.-J."/>
        </authorList>
    </citation>
    <scope>NUCLEOTIDE SEQUENCE [LARGE SCALE GENOMIC DNA]</scope>
    <source>
        <strain evidence="1 2">DOK1-4</strain>
    </source>
</reference>
<name>A0A1P8MZ19_9RHOB</name>
<dbReference type="EMBL" id="CP019312">
    <property type="protein sequence ID" value="APX13291.1"/>
    <property type="molecule type" value="Genomic_DNA"/>
</dbReference>
<protein>
    <submittedName>
        <fullName evidence="1">Uncharacterized protein</fullName>
    </submittedName>
</protein>
<dbReference type="KEGG" id="tom:BWR18_17590"/>
<gene>
    <name evidence="1" type="ORF">BWR18_17590</name>
</gene>
<dbReference type="Proteomes" id="UP000186336">
    <property type="component" value="Chromosome"/>
</dbReference>
<dbReference type="STRING" id="299262.BWR18_17590"/>
<dbReference type="AlphaFoldDB" id="A0A1P8MZ19"/>
<organism evidence="1 2">
    <name type="scientific">Tateyamaria omphalii</name>
    <dbReference type="NCBI Taxonomy" id="299262"/>
    <lineage>
        <taxon>Bacteria</taxon>
        <taxon>Pseudomonadati</taxon>
        <taxon>Pseudomonadota</taxon>
        <taxon>Alphaproteobacteria</taxon>
        <taxon>Rhodobacterales</taxon>
        <taxon>Roseobacteraceae</taxon>
        <taxon>Tateyamaria</taxon>
    </lineage>
</organism>
<evidence type="ECO:0000313" key="2">
    <source>
        <dbReference type="Proteomes" id="UP000186336"/>
    </source>
</evidence>
<sequence>MDAGLQTSNPALIDIANIMEFGGAGDNGYLSRFLDCDSDVALWAILSKETLHSYETVNSKAAIRTLSSLPLHLRQHIAPALSKKLLAYGDEDGAAAALRGLERTAEPLSSAAELAKADIELVQGNTVSAQARLERVVGSNDQQSAEALVRYVDTQFNTSVEIDESIAALVEAYAIEFRDDPLGEKLRRAHVLALATSGQFDAAFSALERISSSRIENASAELRSSVLEVLSRDAPEGVFVRQAFENIADGSVEISQQAALLLVERLVELGFFAEAEQLLFAQSDIPQTPKNRQLRAEVSLGLSRPLEALSLLRGLEGQQAARLRARANTLNGDHDSAYEILRDIGADADSLQAAWLSDDWQVLLEPDAPVLGPVMEIASSQLDTSTDIDGMLGRIQSALQDSADARAVIEQLIATNTNSD</sequence>
<keyword evidence="2" id="KW-1185">Reference proteome</keyword>
<accession>A0A1P8MZ19</accession>